<proteinExistence type="predicted"/>
<dbReference type="Proteomes" id="UP000054018">
    <property type="component" value="Unassembled WGS sequence"/>
</dbReference>
<evidence type="ECO:0000313" key="3">
    <source>
        <dbReference type="Proteomes" id="UP000054018"/>
    </source>
</evidence>
<dbReference type="EMBL" id="KN833775">
    <property type="protein sequence ID" value="KIK19924.1"/>
    <property type="molecule type" value="Genomic_DNA"/>
</dbReference>
<reference evidence="2 3" key="1">
    <citation type="submission" date="2014-04" db="EMBL/GenBank/DDBJ databases">
        <authorList>
            <consortium name="DOE Joint Genome Institute"/>
            <person name="Kuo A."/>
            <person name="Kohler A."/>
            <person name="Costa M.D."/>
            <person name="Nagy L.G."/>
            <person name="Floudas D."/>
            <person name="Copeland A."/>
            <person name="Barry K.W."/>
            <person name="Cichocki N."/>
            <person name="Veneault-Fourrey C."/>
            <person name="LaButti K."/>
            <person name="Lindquist E.A."/>
            <person name="Lipzen A."/>
            <person name="Lundell T."/>
            <person name="Morin E."/>
            <person name="Murat C."/>
            <person name="Sun H."/>
            <person name="Tunlid A."/>
            <person name="Henrissat B."/>
            <person name="Grigoriev I.V."/>
            <person name="Hibbett D.S."/>
            <person name="Martin F."/>
            <person name="Nordberg H.P."/>
            <person name="Cantor M.N."/>
            <person name="Hua S.X."/>
        </authorList>
    </citation>
    <scope>NUCLEOTIDE SEQUENCE [LARGE SCALE GENOMIC DNA]</scope>
    <source>
        <strain evidence="2 3">441</strain>
    </source>
</reference>
<protein>
    <submittedName>
        <fullName evidence="2">Uncharacterized protein</fullName>
    </submittedName>
</protein>
<evidence type="ECO:0000256" key="1">
    <source>
        <dbReference type="SAM" id="Phobius"/>
    </source>
</evidence>
<accession>A0A0C9Z0W6</accession>
<keyword evidence="1" id="KW-0812">Transmembrane</keyword>
<reference evidence="3" key="2">
    <citation type="submission" date="2015-01" db="EMBL/GenBank/DDBJ databases">
        <title>Evolutionary Origins and Diversification of the Mycorrhizal Mutualists.</title>
        <authorList>
            <consortium name="DOE Joint Genome Institute"/>
            <consortium name="Mycorrhizal Genomics Consortium"/>
            <person name="Kohler A."/>
            <person name="Kuo A."/>
            <person name="Nagy L.G."/>
            <person name="Floudas D."/>
            <person name="Copeland A."/>
            <person name="Barry K.W."/>
            <person name="Cichocki N."/>
            <person name="Veneault-Fourrey C."/>
            <person name="LaButti K."/>
            <person name="Lindquist E.A."/>
            <person name="Lipzen A."/>
            <person name="Lundell T."/>
            <person name="Morin E."/>
            <person name="Murat C."/>
            <person name="Riley R."/>
            <person name="Ohm R."/>
            <person name="Sun H."/>
            <person name="Tunlid A."/>
            <person name="Henrissat B."/>
            <person name="Grigoriev I.V."/>
            <person name="Hibbett D.S."/>
            <person name="Martin F."/>
        </authorList>
    </citation>
    <scope>NUCLEOTIDE SEQUENCE [LARGE SCALE GENOMIC DNA]</scope>
    <source>
        <strain evidence="3">441</strain>
    </source>
</reference>
<dbReference type="AlphaFoldDB" id="A0A0C9Z0W6"/>
<keyword evidence="1" id="KW-0472">Membrane</keyword>
<evidence type="ECO:0000313" key="2">
    <source>
        <dbReference type="EMBL" id="KIK19924.1"/>
    </source>
</evidence>
<keyword evidence="1" id="KW-1133">Transmembrane helix</keyword>
<organism evidence="2 3">
    <name type="scientific">Pisolithus microcarpus 441</name>
    <dbReference type="NCBI Taxonomy" id="765257"/>
    <lineage>
        <taxon>Eukaryota</taxon>
        <taxon>Fungi</taxon>
        <taxon>Dikarya</taxon>
        <taxon>Basidiomycota</taxon>
        <taxon>Agaricomycotina</taxon>
        <taxon>Agaricomycetes</taxon>
        <taxon>Agaricomycetidae</taxon>
        <taxon>Boletales</taxon>
        <taxon>Sclerodermatineae</taxon>
        <taxon>Pisolithaceae</taxon>
        <taxon>Pisolithus</taxon>
    </lineage>
</organism>
<feature type="transmembrane region" description="Helical" evidence="1">
    <location>
        <begin position="64"/>
        <end position="83"/>
    </location>
</feature>
<sequence length="170" mass="18710">MAVSIHTATTLVPTITVSDVGGRCIIACASLAGGRKKAVINVWLHDYDVQKTHRTNSWTWVRSLITFVFSVSVVVALGSQIPINAELDIWMMTWQKIDVSCLFDGTRSRVNSLENDVERLTGLTKQILRMVEDKRDCDIGRADQGERTGVLCTAAQAYGGEQAAPPIIYL</sequence>
<name>A0A0C9Z0W6_9AGAM</name>
<gene>
    <name evidence="2" type="ORF">PISMIDRAFT_13347</name>
</gene>
<keyword evidence="3" id="KW-1185">Reference proteome</keyword>
<dbReference type="HOGENOM" id="CLU_1571275_0_0_1"/>